<dbReference type="PROSITE" id="PS51450">
    <property type="entry name" value="LRR"/>
    <property type="match status" value="1"/>
</dbReference>
<evidence type="ECO:0000256" key="1">
    <source>
        <dbReference type="ARBA" id="ARBA00004251"/>
    </source>
</evidence>
<dbReference type="PANTHER" id="PTHR48063">
    <property type="entry name" value="LRR RECEPTOR-LIKE KINASE"/>
    <property type="match status" value="1"/>
</dbReference>
<dbReference type="InterPro" id="IPR013210">
    <property type="entry name" value="LRR_N_plant-typ"/>
</dbReference>
<comment type="subcellular location">
    <subcellularLocation>
        <location evidence="1">Cell membrane</location>
        <topology evidence="1">Single-pass type I membrane protein</topology>
    </subcellularLocation>
</comment>
<dbReference type="FunFam" id="3.80.10.10:FF:000095">
    <property type="entry name" value="LRR receptor-like serine/threonine-protein kinase GSO1"/>
    <property type="match status" value="2"/>
</dbReference>
<dbReference type="SMART" id="SM00369">
    <property type="entry name" value="LRR_TYP"/>
    <property type="match status" value="5"/>
</dbReference>
<dbReference type="Pfam" id="PF08263">
    <property type="entry name" value="LRRNT_2"/>
    <property type="match status" value="1"/>
</dbReference>
<feature type="signal peptide" evidence="13">
    <location>
        <begin position="1"/>
        <end position="27"/>
    </location>
</feature>
<name>A0AAN9KHW7_CLITE</name>
<dbReference type="EMBL" id="JAYKXN010000001">
    <property type="protein sequence ID" value="KAK7316543.1"/>
    <property type="molecule type" value="Genomic_DNA"/>
</dbReference>
<evidence type="ECO:0000313" key="16">
    <source>
        <dbReference type="EMBL" id="KAK7316543.1"/>
    </source>
</evidence>
<keyword evidence="5 12" id="KW-0812">Transmembrane</keyword>
<dbReference type="PANTHER" id="PTHR48063:SF52">
    <property type="entry name" value="LRR RECEPTOR-LIKE KINASE FAMILY PROTEIN"/>
    <property type="match status" value="1"/>
</dbReference>
<evidence type="ECO:0000256" key="5">
    <source>
        <dbReference type="ARBA" id="ARBA00022692"/>
    </source>
</evidence>
<sequence length="859" mass="95370">MNSFITSQFSIFLLLVLCATTFHSVMCSTNMQLLCNEKDQSALQIFKHGVLNHSKMLPSWSNEEYCCAWQGVHCDNTTGRVTRLDLAQQYLEGDINLSLLQIEFLNYLDLSLNGFTSLTVPPSHANFSSNNIMFLDLSFNDDLHLDGLHWLSQFSSLKYLNLSEISLQNETNWLQTMAMHPSLIELRLASCHLTNISPLIKYVNFSSLVTLDLSGNNFLSDLPYWVFNLTKISYIDLSFNLLQGELPKSLLSLQSLKTLRLNENEINGSIPDWLGQHENLQYLGLSENMFHGSIPSSIGNLSSLVELSISSDLLSGTLPTSLGQLFNLRSLSIAGESLSGVLSEKHFSNLSNLESIYLSAPFSFDLASDWIPPFQLNGISLSKTNLGPKFPEWIYTQRSLVYLEVPSSNISSINGDMFWRFLANITQVILSNNTISADLTNITLNSEIMFIDQNNFTGGLPHISANVILLDLSHNSFYGPISPLLCNKLGRKNSLDYLDISSNFLTGKVPDCLESWKDLSFLLMENNMLTGEIPPSMGSAIDLVILDLHNNSLSGNFSVDLSNITGLEYINLGQNNFTGTVPTKMPHGMEVMLLKSNQFEGNIPAQLCKLSSLIQLDLSNNKLSGPIPKCISEIPSMGGAHRTIHYPFAINLYTKGQELEFKDYGLLRTLDLSSNNLSGEIPSQVFHLVQLQTLNLSRNHFTGKIPRDIGNMNNLESLDLSSNKLSGEIPVSITNLSFLSFLNLSYNNFVGQIPVGTQIQSFNPSIFAGNPGLCGAPLPRKCPTESDGVDESKQHGGSNDDGVDNESLYLGMGVGFAVGFWSFCGSLFFIRAWRHMYLKFLNHVLDQLHGNGIFGWLRL</sequence>
<accession>A0AAN9KHW7</accession>
<evidence type="ECO:0000256" key="2">
    <source>
        <dbReference type="ARBA" id="ARBA00009592"/>
    </source>
</evidence>
<keyword evidence="17" id="KW-1185">Reference proteome</keyword>
<keyword evidence="6 13" id="KW-0732">Signal</keyword>
<evidence type="ECO:0000256" key="12">
    <source>
        <dbReference type="SAM" id="Phobius"/>
    </source>
</evidence>
<keyword evidence="7" id="KW-0677">Repeat</keyword>
<dbReference type="Gene3D" id="3.80.10.10">
    <property type="entry name" value="Ribonuclease Inhibitor"/>
    <property type="match status" value="3"/>
</dbReference>
<organism evidence="16 17">
    <name type="scientific">Clitoria ternatea</name>
    <name type="common">Butterfly pea</name>
    <dbReference type="NCBI Taxonomy" id="43366"/>
    <lineage>
        <taxon>Eukaryota</taxon>
        <taxon>Viridiplantae</taxon>
        <taxon>Streptophyta</taxon>
        <taxon>Embryophyta</taxon>
        <taxon>Tracheophyta</taxon>
        <taxon>Spermatophyta</taxon>
        <taxon>Magnoliopsida</taxon>
        <taxon>eudicotyledons</taxon>
        <taxon>Gunneridae</taxon>
        <taxon>Pentapetalae</taxon>
        <taxon>rosids</taxon>
        <taxon>fabids</taxon>
        <taxon>Fabales</taxon>
        <taxon>Fabaceae</taxon>
        <taxon>Papilionoideae</taxon>
        <taxon>50 kb inversion clade</taxon>
        <taxon>NPAAA clade</taxon>
        <taxon>indigoferoid/millettioid clade</taxon>
        <taxon>Phaseoleae</taxon>
        <taxon>Clitoria</taxon>
    </lineage>
</organism>
<evidence type="ECO:0000256" key="7">
    <source>
        <dbReference type="ARBA" id="ARBA00022737"/>
    </source>
</evidence>
<keyword evidence="8 12" id="KW-1133">Transmembrane helix</keyword>
<dbReference type="InterPro" id="IPR032675">
    <property type="entry name" value="LRR_dom_sf"/>
</dbReference>
<dbReference type="InterPro" id="IPR046956">
    <property type="entry name" value="RLP23-like"/>
</dbReference>
<proteinExistence type="inferred from homology"/>
<evidence type="ECO:0008006" key="18">
    <source>
        <dbReference type="Google" id="ProtNLM"/>
    </source>
</evidence>
<evidence type="ECO:0000256" key="9">
    <source>
        <dbReference type="ARBA" id="ARBA00023136"/>
    </source>
</evidence>
<keyword evidence="10" id="KW-0675">Receptor</keyword>
<evidence type="ECO:0000256" key="8">
    <source>
        <dbReference type="ARBA" id="ARBA00022989"/>
    </source>
</evidence>
<evidence type="ECO:0000259" key="14">
    <source>
        <dbReference type="Pfam" id="PF08263"/>
    </source>
</evidence>
<dbReference type="Pfam" id="PF23598">
    <property type="entry name" value="LRR_14"/>
    <property type="match status" value="1"/>
</dbReference>
<dbReference type="InterPro" id="IPR001611">
    <property type="entry name" value="Leu-rich_rpt"/>
</dbReference>
<comment type="similarity">
    <text evidence="2">Belongs to the RLP family.</text>
</comment>
<feature type="transmembrane region" description="Helical" evidence="12">
    <location>
        <begin position="808"/>
        <end position="830"/>
    </location>
</feature>
<evidence type="ECO:0000313" key="17">
    <source>
        <dbReference type="Proteomes" id="UP001359559"/>
    </source>
</evidence>
<dbReference type="PRINTS" id="PR00019">
    <property type="entry name" value="LEURICHRPT"/>
</dbReference>
<evidence type="ECO:0000256" key="3">
    <source>
        <dbReference type="ARBA" id="ARBA00022475"/>
    </source>
</evidence>
<dbReference type="GO" id="GO:0005886">
    <property type="term" value="C:plasma membrane"/>
    <property type="evidence" value="ECO:0007669"/>
    <property type="project" value="UniProtKB-SubCell"/>
</dbReference>
<dbReference type="AlphaFoldDB" id="A0AAN9KHW7"/>
<dbReference type="Proteomes" id="UP001359559">
    <property type="component" value="Unassembled WGS sequence"/>
</dbReference>
<gene>
    <name evidence="16" type="ORF">RJT34_00093</name>
</gene>
<evidence type="ECO:0000256" key="13">
    <source>
        <dbReference type="SAM" id="SignalP"/>
    </source>
</evidence>
<keyword evidence="3" id="KW-1003">Cell membrane</keyword>
<keyword evidence="4" id="KW-0433">Leucine-rich repeat</keyword>
<protein>
    <recommendedName>
        <fullName evidence="18">Non-specific serine/threonine protein kinase</fullName>
    </recommendedName>
</protein>
<dbReference type="InterPro" id="IPR055414">
    <property type="entry name" value="LRR_R13L4/SHOC2-like"/>
</dbReference>
<comment type="caution">
    <text evidence="16">The sequence shown here is derived from an EMBL/GenBank/DDBJ whole genome shotgun (WGS) entry which is preliminary data.</text>
</comment>
<dbReference type="Pfam" id="PF00560">
    <property type="entry name" value="LRR_1"/>
    <property type="match status" value="5"/>
</dbReference>
<keyword evidence="9 12" id="KW-0472">Membrane</keyword>
<reference evidence="16 17" key="1">
    <citation type="submission" date="2024-01" db="EMBL/GenBank/DDBJ databases">
        <title>The genomes of 5 underutilized Papilionoideae crops provide insights into root nodulation and disease resistance.</title>
        <authorList>
            <person name="Yuan L."/>
        </authorList>
    </citation>
    <scope>NUCLEOTIDE SEQUENCE [LARGE SCALE GENOMIC DNA]</scope>
    <source>
        <strain evidence="16">LY-2023</strain>
        <tissue evidence="16">Leaf</tissue>
    </source>
</reference>
<evidence type="ECO:0000256" key="4">
    <source>
        <dbReference type="ARBA" id="ARBA00022614"/>
    </source>
</evidence>
<evidence type="ECO:0000256" key="10">
    <source>
        <dbReference type="ARBA" id="ARBA00023170"/>
    </source>
</evidence>
<dbReference type="FunFam" id="3.80.10.10:FF:000413">
    <property type="entry name" value="Inactive leucine-rich repeat receptor-like protein kinase"/>
    <property type="match status" value="1"/>
</dbReference>
<evidence type="ECO:0000259" key="15">
    <source>
        <dbReference type="Pfam" id="PF23598"/>
    </source>
</evidence>
<evidence type="ECO:0000256" key="6">
    <source>
        <dbReference type="ARBA" id="ARBA00022729"/>
    </source>
</evidence>
<feature type="domain" description="Disease resistance R13L4/SHOC-2-like LRR" evidence="15">
    <location>
        <begin position="199"/>
        <end position="404"/>
    </location>
</feature>
<dbReference type="SUPFAM" id="SSF52058">
    <property type="entry name" value="L domain-like"/>
    <property type="match status" value="3"/>
</dbReference>
<keyword evidence="11" id="KW-0325">Glycoprotein</keyword>
<evidence type="ECO:0000256" key="11">
    <source>
        <dbReference type="ARBA" id="ARBA00023180"/>
    </source>
</evidence>
<dbReference type="InterPro" id="IPR003591">
    <property type="entry name" value="Leu-rich_rpt_typical-subtyp"/>
</dbReference>
<feature type="domain" description="Leucine-rich repeat-containing N-terminal plant-type" evidence="14">
    <location>
        <begin position="37"/>
        <end position="75"/>
    </location>
</feature>
<feature type="chain" id="PRO_5042914141" description="Non-specific serine/threonine protein kinase" evidence="13">
    <location>
        <begin position="28"/>
        <end position="859"/>
    </location>
</feature>